<dbReference type="GO" id="GO:0016070">
    <property type="term" value="P:RNA metabolic process"/>
    <property type="evidence" value="ECO:0007669"/>
    <property type="project" value="InterPro"/>
</dbReference>
<evidence type="ECO:0000313" key="2">
    <source>
        <dbReference type="EMBL" id="GGH70141.1"/>
    </source>
</evidence>
<reference evidence="2" key="2">
    <citation type="submission" date="2020-09" db="EMBL/GenBank/DDBJ databases">
        <authorList>
            <person name="Sun Q."/>
            <person name="Zhou Y."/>
        </authorList>
    </citation>
    <scope>NUCLEOTIDE SEQUENCE</scope>
    <source>
        <strain evidence="2">CGMCC 1.15290</strain>
    </source>
</reference>
<comment type="caution">
    <text evidence="2">The sequence shown here is derived from an EMBL/GenBank/DDBJ whole genome shotgun (WGS) entry which is preliminary data.</text>
</comment>
<keyword evidence="3" id="KW-1185">Reference proteome</keyword>
<reference evidence="2" key="1">
    <citation type="journal article" date="2014" name="Int. J. Syst. Evol. Microbiol.">
        <title>Complete genome sequence of Corynebacterium casei LMG S-19264T (=DSM 44701T), isolated from a smear-ripened cheese.</title>
        <authorList>
            <consortium name="US DOE Joint Genome Institute (JGI-PGF)"/>
            <person name="Walter F."/>
            <person name="Albersmeier A."/>
            <person name="Kalinowski J."/>
            <person name="Ruckert C."/>
        </authorList>
    </citation>
    <scope>NUCLEOTIDE SEQUENCE</scope>
    <source>
        <strain evidence="2">CGMCC 1.15290</strain>
    </source>
</reference>
<name>A0A917MWG2_9BACT</name>
<organism evidence="2 3">
    <name type="scientific">Filimonas zeae</name>
    <dbReference type="NCBI Taxonomy" id="1737353"/>
    <lineage>
        <taxon>Bacteria</taxon>
        <taxon>Pseudomonadati</taxon>
        <taxon>Bacteroidota</taxon>
        <taxon>Chitinophagia</taxon>
        <taxon>Chitinophagales</taxon>
        <taxon>Chitinophagaceae</taxon>
        <taxon>Filimonas</taxon>
    </lineage>
</organism>
<dbReference type="GO" id="GO:0005737">
    <property type="term" value="C:cytoplasm"/>
    <property type="evidence" value="ECO:0007669"/>
    <property type="project" value="InterPro"/>
</dbReference>
<feature type="domain" description="Toxin SymE-like" evidence="1">
    <location>
        <begin position="26"/>
        <end position="61"/>
    </location>
</feature>
<proteinExistence type="predicted"/>
<dbReference type="AlphaFoldDB" id="A0A917MWG2"/>
<dbReference type="RefSeq" id="WP_188953268.1">
    <property type="nucleotide sequence ID" value="NZ_BMIB01000003.1"/>
</dbReference>
<protein>
    <recommendedName>
        <fullName evidence="1">Toxin SymE-like domain-containing protein</fullName>
    </recommendedName>
</protein>
<dbReference type="GO" id="GO:0003723">
    <property type="term" value="F:RNA binding"/>
    <property type="evidence" value="ECO:0007669"/>
    <property type="project" value="InterPro"/>
</dbReference>
<evidence type="ECO:0000259" key="1">
    <source>
        <dbReference type="Pfam" id="PF08845"/>
    </source>
</evidence>
<gene>
    <name evidence="2" type="ORF">GCM10011379_28120</name>
</gene>
<evidence type="ECO:0000313" key="3">
    <source>
        <dbReference type="Proteomes" id="UP000627292"/>
    </source>
</evidence>
<dbReference type="GO" id="GO:0016788">
    <property type="term" value="F:hydrolase activity, acting on ester bonds"/>
    <property type="evidence" value="ECO:0007669"/>
    <property type="project" value="InterPro"/>
</dbReference>
<dbReference type="EMBL" id="BMIB01000003">
    <property type="protein sequence ID" value="GGH70141.1"/>
    <property type="molecule type" value="Genomic_DNA"/>
</dbReference>
<dbReference type="Proteomes" id="UP000627292">
    <property type="component" value="Unassembled WGS sequence"/>
</dbReference>
<dbReference type="Pfam" id="PF08845">
    <property type="entry name" value="SymE_toxin"/>
    <property type="match status" value="1"/>
</dbReference>
<dbReference type="InterPro" id="IPR014944">
    <property type="entry name" value="Toxin_SymE-like"/>
</dbReference>
<sequence>MSAKVIPMHTRQLKVVRIGLPRVGYYKFVPWINLSGVWLKNAGFEIGDNITVSTGTGFLMIWKEKPQTDAL</sequence>
<accession>A0A917MWG2</accession>